<dbReference type="Pfam" id="PF02894">
    <property type="entry name" value="GFO_IDH_MocA_C"/>
    <property type="match status" value="1"/>
</dbReference>
<feature type="domain" description="Gfo/Idh/MocA-like oxidoreductase N-terminal" evidence="1">
    <location>
        <begin position="7"/>
        <end position="127"/>
    </location>
</feature>
<dbReference type="Proteomes" id="UP001628220">
    <property type="component" value="Unassembled WGS sequence"/>
</dbReference>
<evidence type="ECO:0000259" key="1">
    <source>
        <dbReference type="Pfam" id="PF01408"/>
    </source>
</evidence>
<dbReference type="PANTHER" id="PTHR43249:SF1">
    <property type="entry name" value="D-GLUCOSIDE 3-DEHYDROGENASE"/>
    <property type="match status" value="1"/>
</dbReference>
<proteinExistence type="predicted"/>
<dbReference type="PANTHER" id="PTHR43249">
    <property type="entry name" value="UDP-N-ACETYL-2-AMINO-2-DEOXY-D-GLUCURONATE OXIDASE"/>
    <property type="match status" value="1"/>
</dbReference>
<evidence type="ECO:0000313" key="3">
    <source>
        <dbReference type="EMBL" id="GAB1251590.1"/>
    </source>
</evidence>
<dbReference type="InterPro" id="IPR052515">
    <property type="entry name" value="Gfo/Idh/MocA_Oxidoreductase"/>
</dbReference>
<evidence type="ECO:0000313" key="4">
    <source>
        <dbReference type="Proteomes" id="UP001628220"/>
    </source>
</evidence>
<dbReference type="InterPro" id="IPR036291">
    <property type="entry name" value="NAD(P)-bd_dom_sf"/>
</dbReference>
<comment type="caution">
    <text evidence="3">The sequence shown here is derived from an EMBL/GenBank/DDBJ whole genome shotgun (WGS) entry which is preliminary data.</text>
</comment>
<feature type="domain" description="Gfo/Idh/MocA-like oxidoreductase C-terminal" evidence="2">
    <location>
        <begin position="156"/>
        <end position="227"/>
    </location>
</feature>
<dbReference type="InterPro" id="IPR000683">
    <property type="entry name" value="Gfo/Idh/MocA-like_OxRdtase_N"/>
</dbReference>
<protein>
    <submittedName>
        <fullName evidence="3">UDP-N-acetyl-2-amino-2-deoxy-D-glucuronate oxidase</fullName>
    </submittedName>
</protein>
<dbReference type="Gene3D" id="3.30.360.10">
    <property type="entry name" value="Dihydrodipicolinate Reductase, domain 2"/>
    <property type="match status" value="1"/>
</dbReference>
<sequence>MMNSSRNFALMGLAGFVAPRHLRAIKACDKQLVSAYDPSDSVGVIDSYFPNAAFFTIQELFDRHNSKLMETDNKIGWVTICTPNYLHDAHCRYGLRLGADVICEKPICLNPWNIEALQAIEQQTGHCIYNILQLRLHPSIVALKQEIDKAPKDHRYQIDLTYITSRGNWYYASWKGDEHKSGGVATNIGVHFFDMLLWLFGPLEKETLHIATHDRYAGFLQLKNADVRYFLSIDANTLPEKVRAEGATTLRTLVIDGKEVEFSKGFTDLHTESYQAIFAGNGFRINEAYPSIDLVHRLRNETPVGFVGDYHPMAKLPLTHHPFGWRR</sequence>
<evidence type="ECO:0000259" key="2">
    <source>
        <dbReference type="Pfam" id="PF02894"/>
    </source>
</evidence>
<dbReference type="EMBL" id="BAAFSF010000001">
    <property type="protein sequence ID" value="GAB1251590.1"/>
    <property type="molecule type" value="Genomic_DNA"/>
</dbReference>
<dbReference type="SUPFAM" id="SSF51735">
    <property type="entry name" value="NAD(P)-binding Rossmann-fold domains"/>
    <property type="match status" value="1"/>
</dbReference>
<organism evidence="3 4">
    <name type="scientific">Porphyromonas miyakawae</name>
    <dbReference type="NCBI Taxonomy" id="3137470"/>
    <lineage>
        <taxon>Bacteria</taxon>
        <taxon>Pseudomonadati</taxon>
        <taxon>Bacteroidota</taxon>
        <taxon>Bacteroidia</taxon>
        <taxon>Bacteroidales</taxon>
        <taxon>Porphyromonadaceae</taxon>
        <taxon>Porphyromonas</taxon>
    </lineage>
</organism>
<dbReference type="Gene3D" id="3.40.50.720">
    <property type="entry name" value="NAD(P)-binding Rossmann-like Domain"/>
    <property type="match status" value="1"/>
</dbReference>
<gene>
    <name evidence="3" type="primary">wbpB</name>
    <name evidence="3" type="ORF">Tsumi_06940</name>
</gene>
<keyword evidence="4" id="KW-1185">Reference proteome</keyword>
<dbReference type="RefSeq" id="WP_411915395.1">
    <property type="nucleotide sequence ID" value="NZ_BAAFSF010000001.1"/>
</dbReference>
<dbReference type="SUPFAM" id="SSF55347">
    <property type="entry name" value="Glyceraldehyde-3-phosphate dehydrogenase-like, C-terminal domain"/>
    <property type="match status" value="1"/>
</dbReference>
<dbReference type="Pfam" id="PF01408">
    <property type="entry name" value="GFO_IDH_MocA"/>
    <property type="match status" value="1"/>
</dbReference>
<dbReference type="InterPro" id="IPR004104">
    <property type="entry name" value="Gfo/Idh/MocA-like_OxRdtase_C"/>
</dbReference>
<accession>A0ABQ0E1I8</accession>
<reference evidence="3 4" key="1">
    <citation type="journal article" date="2025" name="Int. J. Syst. Evol. Microbiol.">
        <title>Desulfovibrio falkowii sp. nov., Porphyromonas miyakawae sp. nov., Mediterraneibacter flintii sp. nov. and Owariibacterium komagatae gen. nov., sp. nov., isolated from human faeces.</title>
        <authorList>
            <person name="Hamaguchi T."/>
            <person name="Ohara M."/>
            <person name="Hisatomi A."/>
            <person name="Sekiguchi K."/>
            <person name="Takeda J.I."/>
            <person name="Ueyama J."/>
            <person name="Ito M."/>
            <person name="Nishiwaki H."/>
            <person name="Ogi T."/>
            <person name="Hirayama M."/>
            <person name="Ohkuma M."/>
            <person name="Sakamoto M."/>
            <person name="Ohno K."/>
        </authorList>
    </citation>
    <scope>NUCLEOTIDE SEQUENCE [LARGE SCALE GENOMIC DNA]</scope>
    <source>
        <strain evidence="3 4">13CB11C</strain>
    </source>
</reference>
<name>A0ABQ0E1I8_9PORP</name>